<protein>
    <submittedName>
        <fullName evidence="1">Flavoprotein</fullName>
    </submittedName>
</protein>
<accession>A0A0A5G8W0</accession>
<keyword evidence="2" id="KW-1185">Reference proteome</keyword>
<proteinExistence type="predicted"/>
<dbReference type="RefSeq" id="WP_027445602.1">
    <property type="nucleotide sequence ID" value="NZ_AULJ01000012.1"/>
</dbReference>
<dbReference type="Proteomes" id="UP000030403">
    <property type="component" value="Unassembled WGS sequence"/>
</dbReference>
<sequence length="134" mass="15413">MVAQVKTDFHSFLDEYLSNWKQGNTDYMREVISKELQAREIREGEAVDFGYEESVQGWAGAFDYFADQDMEWVLTPQSIISLKEDEKMAIVRAAPIIEGKLVPSSNLFFNTFKQDSATNEWKLVRSYVETGVPN</sequence>
<evidence type="ECO:0000313" key="1">
    <source>
        <dbReference type="EMBL" id="KGX89576.1"/>
    </source>
</evidence>
<dbReference type="eggNOG" id="ENOG5030CFX">
    <property type="taxonomic scope" value="Bacteria"/>
</dbReference>
<dbReference type="OrthoDB" id="2454203at2"/>
<dbReference type="AlphaFoldDB" id="A0A0A5G8W0"/>
<comment type="caution">
    <text evidence="1">The sequence shown here is derived from an EMBL/GenBank/DDBJ whole genome shotgun (WGS) entry which is preliminary data.</text>
</comment>
<gene>
    <name evidence="1" type="ORF">N783_05680</name>
</gene>
<organism evidence="1 2">
    <name type="scientific">Pontibacillus marinus BH030004 = DSM 16465</name>
    <dbReference type="NCBI Taxonomy" id="1385511"/>
    <lineage>
        <taxon>Bacteria</taxon>
        <taxon>Bacillati</taxon>
        <taxon>Bacillota</taxon>
        <taxon>Bacilli</taxon>
        <taxon>Bacillales</taxon>
        <taxon>Bacillaceae</taxon>
        <taxon>Pontibacillus</taxon>
    </lineage>
</organism>
<dbReference type="STRING" id="1385511.GCA_000425225_01249"/>
<dbReference type="EMBL" id="AVPF01000014">
    <property type="protein sequence ID" value="KGX89576.1"/>
    <property type="molecule type" value="Genomic_DNA"/>
</dbReference>
<name>A0A0A5G8W0_9BACI</name>
<evidence type="ECO:0000313" key="2">
    <source>
        <dbReference type="Proteomes" id="UP000030403"/>
    </source>
</evidence>
<reference evidence="1 2" key="1">
    <citation type="submission" date="2013-08" db="EMBL/GenBank/DDBJ databases">
        <authorList>
            <person name="Huang J."/>
            <person name="Wang G."/>
        </authorList>
    </citation>
    <scope>NUCLEOTIDE SEQUENCE [LARGE SCALE GENOMIC DNA]</scope>
    <source>
        <strain evidence="1 2">BH030004</strain>
    </source>
</reference>